<proteinExistence type="predicted"/>
<organism evidence="1">
    <name type="scientific">Solanum chacoense</name>
    <name type="common">Chaco potato</name>
    <dbReference type="NCBI Taxonomy" id="4108"/>
    <lineage>
        <taxon>Eukaryota</taxon>
        <taxon>Viridiplantae</taxon>
        <taxon>Streptophyta</taxon>
        <taxon>Embryophyta</taxon>
        <taxon>Tracheophyta</taxon>
        <taxon>Spermatophyta</taxon>
        <taxon>Magnoliopsida</taxon>
        <taxon>eudicotyledons</taxon>
        <taxon>Gunneridae</taxon>
        <taxon>Pentapetalae</taxon>
        <taxon>asterids</taxon>
        <taxon>lamiids</taxon>
        <taxon>Solanales</taxon>
        <taxon>Solanaceae</taxon>
        <taxon>Solanoideae</taxon>
        <taxon>Solaneae</taxon>
        <taxon>Solanum</taxon>
    </lineage>
</organism>
<name>A0A0V0GU75_SOLCH</name>
<dbReference type="EMBL" id="GEDG01030764">
    <property type="protein sequence ID" value="JAP11748.1"/>
    <property type="molecule type" value="Transcribed_RNA"/>
</dbReference>
<sequence>RNHQKINQSPNLPETTSEIMRNQTKLRITIETALYPCSSFPRSNPPSLFTFAISGEQPTI</sequence>
<accession>A0A0V0GU75</accession>
<dbReference type="AlphaFoldDB" id="A0A0V0GU75"/>
<reference evidence="1" key="1">
    <citation type="submission" date="2015-12" db="EMBL/GenBank/DDBJ databases">
        <title>Gene expression during late stages of embryo sac development: a critical building block for successful pollen-pistil interactions.</title>
        <authorList>
            <person name="Liu Y."/>
            <person name="Joly V."/>
            <person name="Sabar M."/>
            <person name="Matton D.P."/>
        </authorList>
    </citation>
    <scope>NUCLEOTIDE SEQUENCE</scope>
</reference>
<feature type="non-terminal residue" evidence="1">
    <location>
        <position position="1"/>
    </location>
</feature>
<protein>
    <submittedName>
        <fullName evidence="1">Putative ovule protein</fullName>
    </submittedName>
</protein>
<evidence type="ECO:0000313" key="1">
    <source>
        <dbReference type="EMBL" id="JAP11748.1"/>
    </source>
</evidence>